<dbReference type="GO" id="GO:0032259">
    <property type="term" value="P:methylation"/>
    <property type="evidence" value="ECO:0007669"/>
    <property type="project" value="UniProtKB-KW"/>
</dbReference>
<dbReference type="PANTHER" id="PTHR11103">
    <property type="entry name" value="SLR1189 PROTEIN"/>
    <property type="match status" value="1"/>
</dbReference>
<dbReference type="EMBL" id="CP135996">
    <property type="protein sequence ID" value="WOC32002.1"/>
    <property type="molecule type" value="Genomic_DNA"/>
</dbReference>
<dbReference type="Proteomes" id="UP001300604">
    <property type="component" value="Chromosome"/>
</dbReference>
<dbReference type="GO" id="GO:0008168">
    <property type="term" value="F:methyltransferase activity"/>
    <property type="evidence" value="ECO:0007669"/>
    <property type="project" value="UniProtKB-KW"/>
</dbReference>
<protein>
    <submittedName>
        <fullName evidence="5">Homocysteine S-methyltransferase family protein</fullName>
    </submittedName>
</protein>
<feature type="domain" description="Hcy-binding" evidence="4">
    <location>
        <begin position="1"/>
        <end position="270"/>
    </location>
</feature>
<keyword evidence="2" id="KW-0808">Transferase</keyword>
<comment type="caution">
    <text evidence="3">Lacks conserved residue(s) required for the propagation of feature annotation.</text>
</comment>
<dbReference type="Gene3D" id="3.20.20.330">
    <property type="entry name" value="Homocysteine-binding-like domain"/>
    <property type="match status" value="1"/>
</dbReference>
<dbReference type="SUPFAM" id="SSF82282">
    <property type="entry name" value="Homocysteine S-methyltransferase"/>
    <property type="match status" value="1"/>
</dbReference>
<keyword evidence="6" id="KW-1185">Reference proteome</keyword>
<accession>A0AA97D9M5</accession>
<evidence type="ECO:0000313" key="6">
    <source>
        <dbReference type="Proteomes" id="UP001300604"/>
    </source>
</evidence>
<reference evidence="5 6" key="2">
    <citation type="submission" date="2024-06" db="EMBL/GenBank/DDBJ databases">
        <title>Caproicibacterium argilliputei sp. nov, a novel caproic acid producing anaerobic bacterium isolated from pit mud.</title>
        <authorList>
            <person name="Xia S."/>
        </authorList>
    </citation>
    <scope>NUCLEOTIDE SEQUENCE [LARGE SCALE GENOMIC DNA]</scope>
    <source>
        <strain evidence="5 6">ZCY20-5</strain>
    </source>
</reference>
<dbReference type="InterPro" id="IPR036589">
    <property type="entry name" value="HCY_dom_sf"/>
</dbReference>
<evidence type="ECO:0000256" key="2">
    <source>
        <dbReference type="ARBA" id="ARBA00022679"/>
    </source>
</evidence>
<organism evidence="5 6">
    <name type="scientific">Caproicibacterium argilliputei</name>
    <dbReference type="NCBI Taxonomy" id="3030016"/>
    <lineage>
        <taxon>Bacteria</taxon>
        <taxon>Bacillati</taxon>
        <taxon>Bacillota</taxon>
        <taxon>Clostridia</taxon>
        <taxon>Eubacteriales</taxon>
        <taxon>Oscillospiraceae</taxon>
        <taxon>Caproicibacterium</taxon>
    </lineage>
</organism>
<dbReference type="Pfam" id="PF02574">
    <property type="entry name" value="S-methyl_trans"/>
    <property type="match status" value="1"/>
</dbReference>
<dbReference type="AlphaFoldDB" id="A0AA97D9M5"/>
<sequence length="397" mass="41772">MDDFPYPLPLLLDGGAASNLAAAGMPAGCCMEQWAAAHPDALRAVQQSFLAAGSDAVLAPTFHANRASLQPFGLAEKVEALNCTLVALSRKNAGGKLVGALVGPSGLLVPPHGKADFDDIYSLYREQVRALEKAGADFLLAASQTSLADMRALVLAARTNDLPVLVTVTVDEEGRTPTGAAFLPVLLTLQAMGADAVGLHFTCPPDRMIPLVREVLPHTEVPLLARPTNCALEPTAWAQAMRRLMDAGVSAAGGCLQTTPAHIRALKGSLKNFVPHSLSKEPDSHAAAIESDAFFLSDDLTCSRPLRCSALLGDELIALDDEPASVTLVTVNDLADADLLAAAAHLTRQPIAVHADSKPVLDAALRYFQGRLLIDSSCELEPAVLEPLAKKYGAILY</sequence>
<dbReference type="InterPro" id="IPR003726">
    <property type="entry name" value="HCY_dom"/>
</dbReference>
<keyword evidence="1" id="KW-0489">Methyltransferase</keyword>
<reference evidence="6" key="1">
    <citation type="submission" date="2024-06" db="EMBL/GenBank/DDBJ databases">
        <title>Caproicibacterium argilliputei sp. nov, a novel caproic acid producing anaerobic bacterium isolated from pit mud.</title>
        <authorList>
            <person name="Zeng C."/>
        </authorList>
    </citation>
    <scope>NUCLEOTIDE SEQUENCE [LARGE SCALE GENOMIC DNA]</scope>
    <source>
        <strain evidence="6">ZCY20-5</strain>
    </source>
</reference>
<dbReference type="KEGG" id="carl:PXC00_12520"/>
<evidence type="ECO:0000259" key="4">
    <source>
        <dbReference type="PROSITE" id="PS50970"/>
    </source>
</evidence>
<evidence type="ECO:0000256" key="1">
    <source>
        <dbReference type="ARBA" id="ARBA00022603"/>
    </source>
</evidence>
<dbReference type="RefSeq" id="WP_275844809.1">
    <property type="nucleotide sequence ID" value="NZ_CP135996.1"/>
</dbReference>
<proteinExistence type="predicted"/>
<dbReference type="PANTHER" id="PTHR11103:SF18">
    <property type="entry name" value="SLR1189 PROTEIN"/>
    <property type="match status" value="1"/>
</dbReference>
<name>A0AA97D9M5_9FIRM</name>
<gene>
    <name evidence="5" type="ORF">PXC00_12520</name>
</gene>
<evidence type="ECO:0000256" key="3">
    <source>
        <dbReference type="PROSITE-ProRule" id="PRU00333"/>
    </source>
</evidence>
<dbReference type="PROSITE" id="PS50970">
    <property type="entry name" value="HCY"/>
    <property type="match status" value="1"/>
</dbReference>
<evidence type="ECO:0000313" key="5">
    <source>
        <dbReference type="EMBL" id="WOC32002.1"/>
    </source>
</evidence>